<evidence type="ECO:0000259" key="2">
    <source>
        <dbReference type="Pfam" id="PF01494"/>
    </source>
</evidence>
<proteinExistence type="predicted"/>
<comment type="caution">
    <text evidence="3">The sequence shown here is derived from an EMBL/GenBank/DDBJ whole genome shotgun (WGS) entry which is preliminary data.</text>
</comment>
<evidence type="ECO:0000313" key="4">
    <source>
        <dbReference type="Proteomes" id="UP000612585"/>
    </source>
</evidence>
<dbReference type="PRINTS" id="PR00420">
    <property type="entry name" value="RNGMNOXGNASE"/>
</dbReference>
<keyword evidence="4" id="KW-1185">Reference proteome</keyword>
<feature type="domain" description="FAD-binding" evidence="2">
    <location>
        <begin position="18"/>
        <end position="350"/>
    </location>
</feature>
<dbReference type="InterPro" id="IPR053212">
    <property type="entry name" value="DHP_3-monooxygenase"/>
</dbReference>
<name>A0A8J3ZI00_9ACTN</name>
<feature type="transmembrane region" description="Helical" evidence="1">
    <location>
        <begin position="20"/>
        <end position="40"/>
    </location>
</feature>
<keyword evidence="1" id="KW-0472">Membrane</keyword>
<dbReference type="Gene3D" id="3.50.50.60">
    <property type="entry name" value="FAD/NAD(P)-binding domain"/>
    <property type="match status" value="1"/>
</dbReference>
<dbReference type="AlphaFoldDB" id="A0A8J3ZI00"/>
<dbReference type="EMBL" id="BOPG01000117">
    <property type="protein sequence ID" value="GIJ64472.1"/>
    <property type="molecule type" value="Genomic_DNA"/>
</dbReference>
<organism evidence="3 4">
    <name type="scientific">Virgisporangium aurantiacum</name>
    <dbReference type="NCBI Taxonomy" id="175570"/>
    <lineage>
        <taxon>Bacteria</taxon>
        <taxon>Bacillati</taxon>
        <taxon>Actinomycetota</taxon>
        <taxon>Actinomycetes</taxon>
        <taxon>Micromonosporales</taxon>
        <taxon>Micromonosporaceae</taxon>
        <taxon>Virgisporangium</taxon>
    </lineage>
</organism>
<reference evidence="3" key="1">
    <citation type="submission" date="2021-01" db="EMBL/GenBank/DDBJ databases">
        <title>Whole genome shotgun sequence of Virgisporangium aurantiacum NBRC 16421.</title>
        <authorList>
            <person name="Komaki H."/>
            <person name="Tamura T."/>
        </authorList>
    </citation>
    <scope>NUCLEOTIDE SEQUENCE</scope>
    <source>
        <strain evidence="3">NBRC 16421</strain>
    </source>
</reference>
<accession>A0A8J3ZI00</accession>
<dbReference type="InterPro" id="IPR002938">
    <property type="entry name" value="FAD-bd"/>
</dbReference>
<dbReference type="PANTHER" id="PTHR47469">
    <property type="entry name" value="MONOOXYGENASE-LIKE"/>
    <property type="match status" value="1"/>
</dbReference>
<keyword evidence="1" id="KW-1133">Transmembrane helix</keyword>
<protein>
    <submittedName>
        <fullName evidence="3">2-polyprenyl-6-methoxyphenol hydroxylase</fullName>
    </submittedName>
</protein>
<dbReference type="Proteomes" id="UP000612585">
    <property type="component" value="Unassembled WGS sequence"/>
</dbReference>
<gene>
    <name evidence="3" type="ORF">Vau01_119880</name>
</gene>
<keyword evidence="1" id="KW-0812">Transmembrane</keyword>
<dbReference type="GO" id="GO:0071949">
    <property type="term" value="F:FAD binding"/>
    <property type="evidence" value="ECO:0007669"/>
    <property type="project" value="InterPro"/>
</dbReference>
<dbReference type="InterPro" id="IPR036188">
    <property type="entry name" value="FAD/NAD-bd_sf"/>
</dbReference>
<dbReference type="Pfam" id="PF01494">
    <property type="entry name" value="FAD_binding_3"/>
    <property type="match status" value="1"/>
</dbReference>
<evidence type="ECO:0000256" key="1">
    <source>
        <dbReference type="SAM" id="Phobius"/>
    </source>
</evidence>
<sequence>MSNKLHHSTPRCGFRRLRIAVVGGSLTGPTVALLLLQAGFERVSIFEAVPGGCAQTGGLIGVEHSTLDVLDRLGIGQDEFVHHRSEHIMHTRIRPGHAETIRRVYPGRNTTWTLLHAALAARVPATILRSGLRVTGLHAHHGTHDGSPVLAFVDGATEPADLVVFADGRASTGRALLDPDRHIRYAGYVAHRGTAPATPALTDFERFEPCPGVQFNIAPIPDGADWTFYLNATPRQYAGMFGAPPHRRPFVLPRYVSRAAREHVDRAATDLAGAGLTGTYAAAVHDTGRRMAVAVADIDPPRQMVWTVGDGYAVLLGDALAPVRPHTARGLNNGIEQAAGLVAALTQVGKYGADLGAALAGWQRRHLPAAVAAVRLGPVIGGRLGLGLSRQDDRVPTAAGSLR</sequence>
<dbReference type="PANTHER" id="PTHR47469:SF2">
    <property type="entry name" value="OS06G0597600 PROTEIN"/>
    <property type="match status" value="1"/>
</dbReference>
<evidence type="ECO:0000313" key="3">
    <source>
        <dbReference type="EMBL" id="GIJ64472.1"/>
    </source>
</evidence>
<dbReference type="RefSeq" id="WP_204013137.1">
    <property type="nucleotide sequence ID" value="NZ_BOPG01000117.1"/>
</dbReference>
<dbReference type="SUPFAM" id="SSF51905">
    <property type="entry name" value="FAD/NAD(P)-binding domain"/>
    <property type="match status" value="1"/>
</dbReference>